<sequence>MDQLPDPKRRKIRDVVFDILRTADLKQPQSTLIAEPPQQEADVSLPDGRLLDPRNNSRVICKLSDERSVGLVDIQGNPFVSSTAFMKRWKAGSFCQR</sequence>
<protein>
    <submittedName>
        <fullName evidence="2">Uncharacterized protein</fullName>
    </submittedName>
</protein>
<gene>
    <name evidence="2" type="ORF">HAX54_002053</name>
</gene>
<accession>A0ABS8T5G0</accession>
<dbReference type="EMBL" id="JACEIK010001090">
    <property type="protein sequence ID" value="MCD7465864.1"/>
    <property type="molecule type" value="Genomic_DNA"/>
</dbReference>
<name>A0ABS8T5G0_DATST</name>
<evidence type="ECO:0000313" key="3">
    <source>
        <dbReference type="Proteomes" id="UP000823775"/>
    </source>
</evidence>
<evidence type="ECO:0000256" key="1">
    <source>
        <dbReference type="SAM" id="MobiDB-lite"/>
    </source>
</evidence>
<proteinExistence type="predicted"/>
<organism evidence="2 3">
    <name type="scientific">Datura stramonium</name>
    <name type="common">Jimsonweed</name>
    <name type="synonym">Common thornapple</name>
    <dbReference type="NCBI Taxonomy" id="4076"/>
    <lineage>
        <taxon>Eukaryota</taxon>
        <taxon>Viridiplantae</taxon>
        <taxon>Streptophyta</taxon>
        <taxon>Embryophyta</taxon>
        <taxon>Tracheophyta</taxon>
        <taxon>Spermatophyta</taxon>
        <taxon>Magnoliopsida</taxon>
        <taxon>eudicotyledons</taxon>
        <taxon>Gunneridae</taxon>
        <taxon>Pentapetalae</taxon>
        <taxon>asterids</taxon>
        <taxon>lamiids</taxon>
        <taxon>Solanales</taxon>
        <taxon>Solanaceae</taxon>
        <taxon>Solanoideae</taxon>
        <taxon>Datureae</taxon>
        <taxon>Datura</taxon>
    </lineage>
</organism>
<keyword evidence="3" id="KW-1185">Reference proteome</keyword>
<evidence type="ECO:0000313" key="2">
    <source>
        <dbReference type="EMBL" id="MCD7465864.1"/>
    </source>
</evidence>
<comment type="caution">
    <text evidence="2">The sequence shown here is derived from an EMBL/GenBank/DDBJ whole genome shotgun (WGS) entry which is preliminary data.</text>
</comment>
<dbReference type="Proteomes" id="UP000823775">
    <property type="component" value="Unassembled WGS sequence"/>
</dbReference>
<feature type="region of interest" description="Disordered" evidence="1">
    <location>
        <begin position="30"/>
        <end position="49"/>
    </location>
</feature>
<reference evidence="2 3" key="1">
    <citation type="journal article" date="2021" name="BMC Genomics">
        <title>Datura genome reveals duplications of psychoactive alkaloid biosynthetic genes and high mutation rate following tissue culture.</title>
        <authorList>
            <person name="Rajewski A."/>
            <person name="Carter-House D."/>
            <person name="Stajich J."/>
            <person name="Litt A."/>
        </authorList>
    </citation>
    <scope>NUCLEOTIDE SEQUENCE [LARGE SCALE GENOMIC DNA]</scope>
    <source>
        <strain evidence="2">AR-01</strain>
    </source>
</reference>